<dbReference type="GO" id="GO:0003677">
    <property type="term" value="F:DNA binding"/>
    <property type="evidence" value="ECO:0007669"/>
    <property type="project" value="UniProtKB-KW"/>
</dbReference>
<evidence type="ECO:0000256" key="3">
    <source>
        <dbReference type="ARBA" id="ARBA00023125"/>
    </source>
</evidence>
<dbReference type="GO" id="GO:0010468">
    <property type="term" value="P:regulation of gene expression"/>
    <property type="evidence" value="ECO:0007669"/>
    <property type="project" value="UniProtKB-ARBA"/>
</dbReference>
<dbReference type="GO" id="GO:0005634">
    <property type="term" value="C:nucleus"/>
    <property type="evidence" value="ECO:0007669"/>
    <property type="project" value="UniProtKB-SubCell"/>
</dbReference>
<dbReference type="AlphaFoldDB" id="A0AAQ3QIJ8"/>
<name>A0AAQ3QIJ8_9LILI</name>
<keyword evidence="4" id="KW-0804">Transcription</keyword>
<feature type="region of interest" description="Disordered" evidence="6">
    <location>
        <begin position="469"/>
        <end position="488"/>
    </location>
</feature>
<feature type="region of interest" description="Disordered" evidence="6">
    <location>
        <begin position="401"/>
        <end position="428"/>
    </location>
</feature>
<sequence>MESEERQRSTCYKPVYNVFNEMHVDLKTTSISLSQSKQMDSSREEHAPRIRKPYTITKQRERWTEEEHNKFLEALQLYGRAWRRIEEHIGTKTSVQIRSHAQKFFSKVVRESGCGESTSTLKAIEIPPPRPKRKPMHPYPRKFGNLSNLGGPVLKQFQRTPLQIPAICELDNRSPTSVLSAIGSENLDATFSNGQMGCTSPISSATGSNDQEDGGQFSMAVQEENKLPLFGPAVPKFTMQDQPQREINQCHDMCAPSKAQAPTLKLFGKTVVVTDSNKSSASIAVDVAQSNLTLSTDIRRHQNNEEIGLHSKAESSQSPRHALLPEELNTRHAWNACPALVPPLIYCFPFVRENSTPELTFLHRPWWTMYDSLRFPFVHPQPQHLPQFPTPIIGDVEMQREGSWTGSNTESVSGTGLSNQNADGGDSNKVDNLVDGALSCSSLKTGKSLASGSGKAFVPYKRCAAESEVQHSVTQSDDGESQGIRLCL</sequence>
<dbReference type="InterPro" id="IPR009057">
    <property type="entry name" value="Homeodomain-like_sf"/>
</dbReference>
<evidence type="ECO:0000259" key="8">
    <source>
        <dbReference type="PROSITE" id="PS51293"/>
    </source>
</evidence>
<reference evidence="10 11" key="1">
    <citation type="submission" date="2023-10" db="EMBL/GenBank/DDBJ databases">
        <title>Chromosome-scale genome assembly provides insights into flower coloration mechanisms of Canna indica.</title>
        <authorList>
            <person name="Li C."/>
        </authorList>
    </citation>
    <scope>NUCLEOTIDE SEQUENCE [LARGE SCALE GENOMIC DNA]</scope>
    <source>
        <tissue evidence="10">Flower</tissue>
    </source>
</reference>
<feature type="domain" description="HTH myb-type" evidence="9">
    <location>
        <begin position="55"/>
        <end position="109"/>
    </location>
</feature>
<keyword evidence="2" id="KW-0805">Transcription regulation</keyword>
<dbReference type="InterPro" id="IPR006447">
    <property type="entry name" value="Myb_dom_plants"/>
</dbReference>
<accession>A0AAQ3QIJ8</accession>
<gene>
    <name evidence="10" type="ORF">Cni_G19470</name>
</gene>
<evidence type="ECO:0000256" key="4">
    <source>
        <dbReference type="ARBA" id="ARBA00023163"/>
    </source>
</evidence>
<feature type="domain" description="Myb-like" evidence="7">
    <location>
        <begin position="55"/>
        <end position="105"/>
    </location>
</feature>
<dbReference type="NCBIfam" id="TIGR01557">
    <property type="entry name" value="myb_SHAQKYF"/>
    <property type="match status" value="1"/>
</dbReference>
<dbReference type="PROSITE" id="PS51294">
    <property type="entry name" value="HTH_MYB"/>
    <property type="match status" value="1"/>
</dbReference>
<evidence type="ECO:0000256" key="6">
    <source>
        <dbReference type="SAM" id="MobiDB-lite"/>
    </source>
</evidence>
<dbReference type="InterPro" id="IPR001005">
    <property type="entry name" value="SANT/Myb"/>
</dbReference>
<keyword evidence="11" id="KW-1185">Reference proteome</keyword>
<evidence type="ECO:0000256" key="1">
    <source>
        <dbReference type="ARBA" id="ARBA00004123"/>
    </source>
</evidence>
<dbReference type="PANTHER" id="PTHR12802:SF175">
    <property type="entry name" value="PROTEIN REVEILLE 2"/>
    <property type="match status" value="1"/>
</dbReference>
<dbReference type="EMBL" id="CP136895">
    <property type="protein sequence ID" value="WOL10711.1"/>
    <property type="molecule type" value="Genomic_DNA"/>
</dbReference>
<dbReference type="PROSITE" id="PS51293">
    <property type="entry name" value="SANT"/>
    <property type="match status" value="1"/>
</dbReference>
<dbReference type="InterPro" id="IPR017930">
    <property type="entry name" value="Myb_dom"/>
</dbReference>
<feature type="compositionally biased region" description="Polar residues" evidence="6">
    <location>
        <begin position="402"/>
        <end position="422"/>
    </location>
</feature>
<keyword evidence="5" id="KW-0539">Nucleus</keyword>
<proteinExistence type="predicted"/>
<dbReference type="InterPro" id="IPR017884">
    <property type="entry name" value="SANT_dom"/>
</dbReference>
<evidence type="ECO:0000256" key="5">
    <source>
        <dbReference type="ARBA" id="ARBA00023242"/>
    </source>
</evidence>
<dbReference type="Gene3D" id="1.10.10.60">
    <property type="entry name" value="Homeodomain-like"/>
    <property type="match status" value="1"/>
</dbReference>
<dbReference type="SMART" id="SM00717">
    <property type="entry name" value="SANT"/>
    <property type="match status" value="1"/>
</dbReference>
<dbReference type="CDD" id="cd00167">
    <property type="entry name" value="SANT"/>
    <property type="match status" value="1"/>
</dbReference>
<evidence type="ECO:0000313" key="11">
    <source>
        <dbReference type="Proteomes" id="UP001327560"/>
    </source>
</evidence>
<dbReference type="PANTHER" id="PTHR12802">
    <property type="entry name" value="SWI/SNF COMPLEX-RELATED"/>
    <property type="match status" value="1"/>
</dbReference>
<evidence type="ECO:0000259" key="9">
    <source>
        <dbReference type="PROSITE" id="PS51294"/>
    </source>
</evidence>
<evidence type="ECO:0000259" key="7">
    <source>
        <dbReference type="PROSITE" id="PS50090"/>
    </source>
</evidence>
<comment type="subcellular location">
    <subcellularLocation>
        <location evidence="1">Nucleus</location>
    </subcellularLocation>
</comment>
<evidence type="ECO:0000256" key="2">
    <source>
        <dbReference type="ARBA" id="ARBA00023015"/>
    </source>
</evidence>
<organism evidence="10 11">
    <name type="scientific">Canna indica</name>
    <name type="common">Indian-shot</name>
    <dbReference type="NCBI Taxonomy" id="4628"/>
    <lineage>
        <taxon>Eukaryota</taxon>
        <taxon>Viridiplantae</taxon>
        <taxon>Streptophyta</taxon>
        <taxon>Embryophyta</taxon>
        <taxon>Tracheophyta</taxon>
        <taxon>Spermatophyta</taxon>
        <taxon>Magnoliopsida</taxon>
        <taxon>Liliopsida</taxon>
        <taxon>Zingiberales</taxon>
        <taxon>Cannaceae</taxon>
        <taxon>Canna</taxon>
    </lineage>
</organism>
<dbReference type="FunFam" id="1.10.10.60:FF:000023">
    <property type="entry name" value="protein REVEILLE 6 isoform X1"/>
    <property type="match status" value="1"/>
</dbReference>
<dbReference type="SUPFAM" id="SSF46689">
    <property type="entry name" value="Homeodomain-like"/>
    <property type="match status" value="1"/>
</dbReference>
<dbReference type="Proteomes" id="UP001327560">
    <property type="component" value="Chromosome 6"/>
</dbReference>
<dbReference type="PROSITE" id="PS50090">
    <property type="entry name" value="MYB_LIKE"/>
    <property type="match status" value="1"/>
</dbReference>
<feature type="domain" description="SANT" evidence="8">
    <location>
        <begin position="58"/>
        <end position="109"/>
    </location>
</feature>
<protein>
    <submittedName>
        <fullName evidence="10">Uncharacterized protein</fullName>
    </submittedName>
</protein>
<evidence type="ECO:0000313" key="10">
    <source>
        <dbReference type="EMBL" id="WOL10711.1"/>
    </source>
</evidence>
<dbReference type="Pfam" id="PF00249">
    <property type="entry name" value="Myb_DNA-binding"/>
    <property type="match status" value="1"/>
</dbReference>
<keyword evidence="3" id="KW-0238">DNA-binding</keyword>